<dbReference type="Gene3D" id="3.80.10.10">
    <property type="entry name" value="Ribonuclease Inhibitor"/>
    <property type="match status" value="1"/>
</dbReference>
<evidence type="ECO:0000313" key="13">
    <source>
        <dbReference type="Proteomes" id="UP001461498"/>
    </source>
</evidence>
<dbReference type="Pfam" id="PF24048">
    <property type="entry name" value="LRR_NXF1-5"/>
    <property type="match status" value="1"/>
</dbReference>
<accession>A0AAW1DRA0</accession>
<proteinExistence type="inferred from homology"/>
<organism evidence="12 13">
    <name type="scientific">Rhynocoris fuscipes</name>
    <dbReference type="NCBI Taxonomy" id="488301"/>
    <lineage>
        <taxon>Eukaryota</taxon>
        <taxon>Metazoa</taxon>
        <taxon>Ecdysozoa</taxon>
        <taxon>Arthropoda</taxon>
        <taxon>Hexapoda</taxon>
        <taxon>Insecta</taxon>
        <taxon>Pterygota</taxon>
        <taxon>Neoptera</taxon>
        <taxon>Paraneoptera</taxon>
        <taxon>Hemiptera</taxon>
        <taxon>Heteroptera</taxon>
        <taxon>Panheteroptera</taxon>
        <taxon>Cimicomorpha</taxon>
        <taxon>Reduviidae</taxon>
        <taxon>Harpactorinae</taxon>
        <taxon>Harpactorini</taxon>
        <taxon>Rhynocoris</taxon>
    </lineage>
</organism>
<evidence type="ECO:0000259" key="10">
    <source>
        <dbReference type="PROSITE" id="PS50177"/>
    </source>
</evidence>
<dbReference type="FunFam" id="1.10.8.10:FF:000018">
    <property type="entry name" value="Nuclear RNA export factor 1"/>
    <property type="match status" value="1"/>
</dbReference>
<dbReference type="PANTHER" id="PTHR10662">
    <property type="entry name" value="NUCLEAR RNA EXPORT FACTOR"/>
    <property type="match status" value="1"/>
</dbReference>
<dbReference type="InterPro" id="IPR030217">
    <property type="entry name" value="NXF_fam"/>
</dbReference>
<dbReference type="GO" id="GO:0005737">
    <property type="term" value="C:cytoplasm"/>
    <property type="evidence" value="ECO:0007669"/>
    <property type="project" value="InterPro"/>
</dbReference>
<dbReference type="CDD" id="cd14342">
    <property type="entry name" value="UBA_TAP-C"/>
    <property type="match status" value="1"/>
</dbReference>
<dbReference type="GO" id="GO:0005635">
    <property type="term" value="C:nuclear envelope"/>
    <property type="evidence" value="ECO:0007669"/>
    <property type="project" value="UniProtKB-ARBA"/>
</dbReference>
<dbReference type="InterPro" id="IPR015245">
    <property type="entry name" value="Tap_RNA-bd"/>
</dbReference>
<evidence type="ECO:0000256" key="5">
    <source>
        <dbReference type="ARBA" id="ARBA00022737"/>
    </source>
</evidence>
<dbReference type="GO" id="GO:0005654">
    <property type="term" value="C:nucleoplasm"/>
    <property type="evidence" value="ECO:0007669"/>
    <property type="project" value="UniProtKB-SubCell"/>
</dbReference>
<dbReference type="InterPro" id="IPR035979">
    <property type="entry name" value="RBD_domain_sf"/>
</dbReference>
<dbReference type="InterPro" id="IPR018222">
    <property type="entry name" value="Nuclear_transport_factor_2_euk"/>
</dbReference>
<keyword evidence="3" id="KW-0813">Transport</keyword>
<keyword evidence="4" id="KW-0433">Leucine-rich repeat</keyword>
<feature type="region of interest" description="Disordered" evidence="9">
    <location>
        <begin position="147"/>
        <end position="197"/>
    </location>
</feature>
<name>A0AAW1DRA0_9HEMI</name>
<feature type="compositionally biased region" description="Basic residues" evidence="9">
    <location>
        <begin position="182"/>
        <end position="195"/>
    </location>
</feature>
<evidence type="ECO:0000259" key="11">
    <source>
        <dbReference type="PROSITE" id="PS51281"/>
    </source>
</evidence>
<keyword evidence="8" id="KW-0539">Nucleus</keyword>
<dbReference type="InterPro" id="IPR002075">
    <property type="entry name" value="NTF2_dom"/>
</dbReference>
<dbReference type="Pfam" id="PF03943">
    <property type="entry name" value="TAP_C"/>
    <property type="match status" value="1"/>
</dbReference>
<gene>
    <name evidence="12" type="ORF">O3M35_000373</name>
</gene>
<dbReference type="Pfam" id="PF22602">
    <property type="entry name" value="NXF_NTF2"/>
    <property type="match status" value="1"/>
</dbReference>
<evidence type="ECO:0008006" key="14">
    <source>
        <dbReference type="Google" id="ProtNLM"/>
    </source>
</evidence>
<sequence length="762" mass="87184">MCSCGTFDTTLRMLNIMKEFYRTEFMIEVIKCWYSSTDSSAFGGYYRQRMENFHFYLSDYYKRESGFSSMAPRSRARYQDYYDRENGFRSTTAHRPFVGYLDYNDRESRYRSTVPRPFKGYLDYNKRENGFKSKAPVPLMECLGKINKDNESSTPAHRSSTGCTGFEHDDRTLVPHDGTRRVSFKSHGRRNKNTRQRGWDNKIKAILQDEDVEMNAVSRNHDRYNSGGSRKIPRNFHRERITRSLPESPSCWYKVVIRYGARYEKDYILKLLGNYIKPVPFIPIGFKVTNQDISFVIEDHAAAEDLLNADRRITVSDGFKMSVQVRPFNPIVEIGTKMTEAMTKVMSSRYNAYNKALDISKFHLDSNFLAEGLFCPLNRENVMVAVINIINESIPDLVALDISGNKLSTLHYMKSIIEKVPNLKILHVGKNKLRDIKQLDVLKGLNLEELVLDGNSLCDKFSERDDYIRAVRQRFPRVIKLDFVDLPPPILFDVGDNTKLPPSQASFLCDPDRGASFVRAFLEQYYQIYDGDSRDALLQAYHDNAQFSLDCHLLPGDHTASFSPYLQDSRNLFRVSSLDRRIKLLNVGKNKIINTLRNLPKSQHDPASFVVDLVLFTPTLIELNVCGLFKEKDKLDTPVKYFNRVFIIVPVGTGFCIVNEQLTIMLAKQEQIKKVAKIKEASAAAAAAIPTPAVATVVPPLQVDPDIATKQQMVTALSVKSGMNLVWSEKCLAETNWNFDQALTAFMQLQKTGSIPEEAFQK</sequence>
<evidence type="ECO:0000256" key="3">
    <source>
        <dbReference type="ARBA" id="ARBA00022448"/>
    </source>
</evidence>
<evidence type="ECO:0000313" key="12">
    <source>
        <dbReference type="EMBL" id="KAK9511773.1"/>
    </source>
</evidence>
<keyword evidence="5" id="KW-0677">Repeat</keyword>
<feature type="compositionally biased region" description="Basic and acidic residues" evidence="9">
    <location>
        <begin position="166"/>
        <end position="180"/>
    </location>
</feature>
<comment type="similarity">
    <text evidence="2">Belongs to the NXF family.</text>
</comment>
<dbReference type="EMBL" id="JAPXFL010000001">
    <property type="protein sequence ID" value="KAK9511773.1"/>
    <property type="molecule type" value="Genomic_DNA"/>
</dbReference>
<evidence type="ECO:0000256" key="2">
    <source>
        <dbReference type="ARBA" id="ARBA00009285"/>
    </source>
</evidence>
<evidence type="ECO:0000256" key="1">
    <source>
        <dbReference type="ARBA" id="ARBA00004642"/>
    </source>
</evidence>
<dbReference type="GO" id="GO:0016973">
    <property type="term" value="P:poly(A)+ mRNA export from nucleus"/>
    <property type="evidence" value="ECO:0007669"/>
    <property type="project" value="TreeGrafter"/>
</dbReference>
<dbReference type="Gene3D" id="1.10.8.10">
    <property type="entry name" value="DNA helicase RuvA subunit, C-terminal domain"/>
    <property type="match status" value="1"/>
</dbReference>
<dbReference type="PROSITE" id="PS51450">
    <property type="entry name" value="LRR"/>
    <property type="match status" value="1"/>
</dbReference>
<dbReference type="InterPro" id="IPR012677">
    <property type="entry name" value="Nucleotide-bd_a/b_plait_sf"/>
</dbReference>
<dbReference type="SUPFAM" id="SSF54928">
    <property type="entry name" value="RNA-binding domain, RBD"/>
    <property type="match status" value="1"/>
</dbReference>
<feature type="compositionally biased region" description="Polar residues" evidence="9">
    <location>
        <begin position="152"/>
        <end position="163"/>
    </location>
</feature>
<dbReference type="Proteomes" id="UP001461498">
    <property type="component" value="Unassembled WGS sequence"/>
</dbReference>
<dbReference type="Pfam" id="PF09162">
    <property type="entry name" value="Tap-RNA_bind"/>
    <property type="match status" value="1"/>
</dbReference>
<dbReference type="SUPFAM" id="SSF54427">
    <property type="entry name" value="NTF2-like"/>
    <property type="match status" value="1"/>
</dbReference>
<dbReference type="InterPro" id="IPR032675">
    <property type="entry name" value="LRR_dom_sf"/>
</dbReference>
<evidence type="ECO:0000256" key="9">
    <source>
        <dbReference type="SAM" id="MobiDB-lite"/>
    </source>
</evidence>
<dbReference type="InterPro" id="IPR001611">
    <property type="entry name" value="Leu-rich_rpt"/>
</dbReference>
<keyword evidence="13" id="KW-1185">Reference proteome</keyword>
<dbReference type="InterPro" id="IPR057125">
    <property type="entry name" value="NXF1/2/3/5-like_LRR"/>
</dbReference>
<reference evidence="12 13" key="1">
    <citation type="submission" date="2022-12" db="EMBL/GenBank/DDBJ databases">
        <title>Chromosome-level genome assembly of true bugs.</title>
        <authorList>
            <person name="Ma L."/>
            <person name="Li H."/>
        </authorList>
    </citation>
    <scope>NUCLEOTIDE SEQUENCE [LARGE SCALE GENOMIC DNA]</scope>
    <source>
        <strain evidence="12">Lab_2022b</strain>
    </source>
</reference>
<dbReference type="PROSITE" id="PS51281">
    <property type="entry name" value="TAP_C"/>
    <property type="match status" value="1"/>
</dbReference>
<dbReference type="InterPro" id="IPR032710">
    <property type="entry name" value="NTF2-like_dom_sf"/>
</dbReference>
<dbReference type="PROSITE" id="PS50177">
    <property type="entry name" value="NTF2_DOMAIN"/>
    <property type="match status" value="1"/>
</dbReference>
<evidence type="ECO:0000256" key="6">
    <source>
        <dbReference type="ARBA" id="ARBA00022816"/>
    </source>
</evidence>
<keyword evidence="7" id="KW-0694">RNA-binding</keyword>
<feature type="domain" description="NTF2" evidence="10">
    <location>
        <begin position="517"/>
        <end position="664"/>
    </location>
</feature>
<dbReference type="PANTHER" id="PTHR10662:SF22">
    <property type="entry name" value="NUCLEAR RNA EXPORT FACTOR 1"/>
    <property type="match status" value="1"/>
</dbReference>
<evidence type="ECO:0000256" key="7">
    <source>
        <dbReference type="ARBA" id="ARBA00022884"/>
    </source>
</evidence>
<comment type="subcellular location">
    <subcellularLocation>
        <location evidence="1">Nucleus</location>
        <location evidence="1">Nucleoplasm</location>
    </subcellularLocation>
</comment>
<comment type="caution">
    <text evidence="12">The sequence shown here is derived from an EMBL/GenBank/DDBJ whole genome shotgun (WGS) entry which is preliminary data.</text>
</comment>
<dbReference type="AlphaFoldDB" id="A0AAW1DRA0"/>
<evidence type="ECO:0000256" key="8">
    <source>
        <dbReference type="ARBA" id="ARBA00023242"/>
    </source>
</evidence>
<dbReference type="FunFam" id="3.10.450.50:FF:000004">
    <property type="entry name" value="Nuclear RNA export factor 1"/>
    <property type="match status" value="1"/>
</dbReference>
<evidence type="ECO:0000256" key="4">
    <source>
        <dbReference type="ARBA" id="ARBA00022614"/>
    </source>
</evidence>
<dbReference type="InterPro" id="IPR009060">
    <property type="entry name" value="UBA-like_sf"/>
</dbReference>
<dbReference type="Gene3D" id="3.30.70.330">
    <property type="match status" value="1"/>
</dbReference>
<keyword evidence="6" id="KW-0509">mRNA transport</keyword>
<feature type="domain" description="TAP-C" evidence="11">
    <location>
        <begin position="708"/>
        <end position="762"/>
    </location>
</feature>
<dbReference type="GO" id="GO:0003723">
    <property type="term" value="F:RNA binding"/>
    <property type="evidence" value="ECO:0007669"/>
    <property type="project" value="UniProtKB-KW"/>
</dbReference>
<dbReference type="SMART" id="SM00804">
    <property type="entry name" value="TAP_C"/>
    <property type="match status" value="1"/>
</dbReference>
<dbReference type="SUPFAM" id="SSF52058">
    <property type="entry name" value="L domain-like"/>
    <property type="match status" value="1"/>
</dbReference>
<dbReference type="InterPro" id="IPR005637">
    <property type="entry name" value="TAP_C_dom"/>
</dbReference>
<dbReference type="Gene3D" id="3.10.450.50">
    <property type="match status" value="1"/>
</dbReference>
<dbReference type="SUPFAM" id="SSF46934">
    <property type="entry name" value="UBA-like"/>
    <property type="match status" value="1"/>
</dbReference>
<dbReference type="FunFam" id="3.80.10.10:FF:000384">
    <property type="entry name" value="Nuclear RNA export factor 1"/>
    <property type="match status" value="1"/>
</dbReference>
<protein>
    <recommendedName>
        <fullName evidence="14">Nuclear RNA export factor 1</fullName>
    </recommendedName>
</protein>